<accession>A0AAD7E668</accession>
<protein>
    <submittedName>
        <fullName evidence="2">Uncharacterized protein</fullName>
    </submittedName>
</protein>
<keyword evidence="3" id="KW-1185">Reference proteome</keyword>
<dbReference type="EMBL" id="JARJCW010000001">
    <property type="protein sequence ID" value="KAJ7230121.1"/>
    <property type="molecule type" value="Genomic_DNA"/>
</dbReference>
<feature type="region of interest" description="Disordered" evidence="1">
    <location>
        <begin position="995"/>
        <end position="1014"/>
    </location>
</feature>
<organism evidence="2 3">
    <name type="scientific">Mycena pura</name>
    <dbReference type="NCBI Taxonomy" id="153505"/>
    <lineage>
        <taxon>Eukaryota</taxon>
        <taxon>Fungi</taxon>
        <taxon>Dikarya</taxon>
        <taxon>Basidiomycota</taxon>
        <taxon>Agaricomycotina</taxon>
        <taxon>Agaricomycetes</taxon>
        <taxon>Agaricomycetidae</taxon>
        <taxon>Agaricales</taxon>
        <taxon>Marasmiineae</taxon>
        <taxon>Mycenaceae</taxon>
        <taxon>Mycena</taxon>
    </lineage>
</organism>
<evidence type="ECO:0000256" key="1">
    <source>
        <dbReference type="SAM" id="MobiDB-lite"/>
    </source>
</evidence>
<comment type="caution">
    <text evidence="2">The sequence shown here is derived from an EMBL/GenBank/DDBJ whole genome shotgun (WGS) entry which is preliminary data.</text>
</comment>
<proteinExistence type="predicted"/>
<dbReference type="Proteomes" id="UP001219525">
    <property type="component" value="Unassembled WGS sequence"/>
</dbReference>
<name>A0AAD7E668_9AGAR</name>
<feature type="region of interest" description="Disordered" evidence="1">
    <location>
        <begin position="218"/>
        <end position="258"/>
    </location>
</feature>
<gene>
    <name evidence="2" type="ORF">GGX14DRAFT_384076</name>
</gene>
<evidence type="ECO:0000313" key="3">
    <source>
        <dbReference type="Proteomes" id="UP001219525"/>
    </source>
</evidence>
<sequence>MHSHESQITCDQTEITGHQNEITCHQNEITCHQNEITRDQNGIPRDQSSFILVSVITAAGMDSDHCLQIPFSNSRSTAAGGVLSCLKPCLQDPVCAAHLGSALHMRLLPVPFASVSMAKRIIVPPSSCLHAADAALQTAGASDWVYPTSFKTLQGRPPAYAAGSIPPMHQSTVPGSLTTAVPAHAPPQASAMPMVPARAPPGTQWGFGLPSVPALTTDQRRRQSAISHRPFGPETGAAAPRGTHRPYTQRGASKGKKEDIKPHRMTFILWPFPMTNTSSAVTSTIEDDEFMELLYPRDARLFAENVWLRTYASQFGLIFTFDVPLGVDGLNAPFVDKDFNFHALFNTALLEHMENENIHFTGSAAPPPFAEPHNVDPNMQQALQVAQYPWVVVKFGIAPSQPHFKRKMTAAAIPWFAFTINHLAQKEYWTSIKDVANEGSLIYFIAPRNGPLAGRLPGALKDSPPHLCFSLRFQDRSGALPPDYSIRCLSDCPVSDTNELGAATASPASPPPGRMSLFEDGAHNSDQEEEQLQQAIALSSESLYRPFPVAGPSRRPLPFPPRTPSPVLPASLILGLSPQRATASIRPRSASTSSTIPAEIISVTYRTVRAWSDGLDRYLGEDTFTINAPSIEAAIPALLAHFESFSTGVPYSGHGTAQAVEIEPKGEFAPFTEDISCKVVLLTALLASGDSVGDGVMRTLLNELVREVFSDKTAWKLQPSRLHRLYTYGYICRLYMALEHALPPQLSVIFAYAVLASEDDVYHDVELRLGMATPDQRDTLSAWPENFEEFNTKVSTNDPKLAALLAQYFECQASTVFCPNAQFLTSFQIGDLKALDSQNQFNSDTFTDMSMTLARLILFGTRNRFMDCADVLAFQRGFDGPISEDPKSRLSLTFGASIRRVLPLMCADHLKSPEEVIARLKWVSTGEEALASVESAYKNGVNRFLRGTGRVHHHLLSDEALNDFEKTIPDDHPLARSLMFLMNLTGSHLLPRSATKAPVSRSKKDGPVFGGIWT</sequence>
<dbReference type="AlphaFoldDB" id="A0AAD7E668"/>
<reference evidence="2" key="1">
    <citation type="submission" date="2023-03" db="EMBL/GenBank/DDBJ databases">
        <title>Massive genome expansion in bonnet fungi (Mycena s.s.) driven by repeated elements and novel gene families across ecological guilds.</title>
        <authorList>
            <consortium name="Lawrence Berkeley National Laboratory"/>
            <person name="Harder C.B."/>
            <person name="Miyauchi S."/>
            <person name="Viragh M."/>
            <person name="Kuo A."/>
            <person name="Thoen E."/>
            <person name="Andreopoulos B."/>
            <person name="Lu D."/>
            <person name="Skrede I."/>
            <person name="Drula E."/>
            <person name="Henrissat B."/>
            <person name="Morin E."/>
            <person name="Kohler A."/>
            <person name="Barry K."/>
            <person name="LaButti K."/>
            <person name="Morin E."/>
            <person name="Salamov A."/>
            <person name="Lipzen A."/>
            <person name="Mereny Z."/>
            <person name="Hegedus B."/>
            <person name="Baldrian P."/>
            <person name="Stursova M."/>
            <person name="Weitz H."/>
            <person name="Taylor A."/>
            <person name="Grigoriev I.V."/>
            <person name="Nagy L.G."/>
            <person name="Martin F."/>
            <person name="Kauserud H."/>
        </authorList>
    </citation>
    <scope>NUCLEOTIDE SEQUENCE</scope>
    <source>
        <strain evidence="2">9144</strain>
    </source>
</reference>
<evidence type="ECO:0000313" key="2">
    <source>
        <dbReference type="EMBL" id="KAJ7230121.1"/>
    </source>
</evidence>
<feature type="region of interest" description="Disordered" evidence="1">
    <location>
        <begin position="500"/>
        <end position="529"/>
    </location>
</feature>